<dbReference type="Proteomes" id="UP000189933">
    <property type="component" value="Unassembled WGS sequence"/>
</dbReference>
<keyword evidence="2" id="KW-1185">Reference proteome</keyword>
<gene>
    <name evidence="1" type="ORF">SAMN02745885_01632</name>
</gene>
<dbReference type="RefSeq" id="WP_078665684.1">
    <property type="nucleotide sequence ID" value="NZ_FUXM01000018.1"/>
</dbReference>
<organism evidence="1 2">
    <name type="scientific">Carboxydocella sporoproducens DSM 16521</name>
    <dbReference type="NCBI Taxonomy" id="1121270"/>
    <lineage>
        <taxon>Bacteria</taxon>
        <taxon>Bacillati</taxon>
        <taxon>Bacillota</taxon>
        <taxon>Clostridia</taxon>
        <taxon>Eubacteriales</taxon>
        <taxon>Clostridiales Family XVI. Incertae Sedis</taxon>
        <taxon>Carboxydocella</taxon>
    </lineage>
</organism>
<name>A0A1T4QED5_9FIRM</name>
<dbReference type="AlphaFoldDB" id="A0A1T4QED5"/>
<sequence length="266" mass="30815">MWKLKYDGPVLPEGPFSHLIKSPRKEPPLKQLTLFETLEDQVRTDIIKLKNKFIRKGTVIKHIAKKHELPLSKAKALYEKIVEEIRHELEYEYYIKNKDYFDLNKALPVGVTWCSTSQGGCSNQHGASNTALQEAVSMQIYFGRGAMYAKVEEGDQIQRVPIELGDKTLHPGQYVKRLGHKKRSSFEMKDGWYLRYEGRIDEILLFSVNAIGTEGTDNFYYAFVQITPNDLLVQSAQNAFYDVHVEWLEVYDEVPMQETMQQLSLF</sequence>
<protein>
    <submittedName>
        <fullName evidence="1">Uncharacterized protein</fullName>
    </submittedName>
</protein>
<accession>A0A1T4QED5</accession>
<dbReference type="OrthoDB" id="2990397at2"/>
<proteinExistence type="predicted"/>
<evidence type="ECO:0000313" key="1">
    <source>
        <dbReference type="EMBL" id="SKA02065.1"/>
    </source>
</evidence>
<dbReference type="EMBL" id="FUXM01000018">
    <property type="protein sequence ID" value="SKA02065.1"/>
    <property type="molecule type" value="Genomic_DNA"/>
</dbReference>
<reference evidence="2" key="1">
    <citation type="submission" date="2017-02" db="EMBL/GenBank/DDBJ databases">
        <authorList>
            <person name="Varghese N."/>
            <person name="Submissions S."/>
        </authorList>
    </citation>
    <scope>NUCLEOTIDE SEQUENCE [LARGE SCALE GENOMIC DNA]</scope>
    <source>
        <strain evidence="2">DSM 16521</strain>
    </source>
</reference>
<evidence type="ECO:0000313" key="2">
    <source>
        <dbReference type="Proteomes" id="UP000189933"/>
    </source>
</evidence>